<dbReference type="InterPro" id="IPR046773">
    <property type="entry name" value="DOCKER_Lobe_C"/>
</dbReference>
<dbReference type="InterPro" id="IPR032376">
    <property type="entry name" value="DOCK_N"/>
</dbReference>
<feature type="compositionally biased region" description="Polar residues" evidence="7">
    <location>
        <begin position="1773"/>
        <end position="1784"/>
    </location>
</feature>
<dbReference type="GO" id="GO:0007264">
    <property type="term" value="P:small GTPase-mediated signal transduction"/>
    <property type="evidence" value="ECO:0007669"/>
    <property type="project" value="InterPro"/>
</dbReference>
<keyword evidence="2 5" id="KW-0728">SH3 domain</keyword>
<dbReference type="GO" id="GO:0007520">
    <property type="term" value="P:myoblast fusion"/>
    <property type="evidence" value="ECO:0007669"/>
    <property type="project" value="TreeGrafter"/>
</dbReference>
<dbReference type="PROSITE" id="PS50002">
    <property type="entry name" value="SH3"/>
    <property type="match status" value="1"/>
</dbReference>
<organism evidence="11 12">
    <name type="scientific">Vanessa tameamea</name>
    <name type="common">Kamehameha butterfly</name>
    <dbReference type="NCBI Taxonomy" id="334116"/>
    <lineage>
        <taxon>Eukaryota</taxon>
        <taxon>Metazoa</taxon>
        <taxon>Ecdysozoa</taxon>
        <taxon>Arthropoda</taxon>
        <taxon>Hexapoda</taxon>
        <taxon>Insecta</taxon>
        <taxon>Pterygota</taxon>
        <taxon>Neoptera</taxon>
        <taxon>Endopterygota</taxon>
        <taxon>Lepidoptera</taxon>
        <taxon>Glossata</taxon>
        <taxon>Ditrysia</taxon>
        <taxon>Papilionoidea</taxon>
        <taxon>Nymphalidae</taxon>
        <taxon>Nymphalinae</taxon>
        <taxon>Vanessa</taxon>
    </lineage>
</organism>
<evidence type="ECO:0000259" key="9">
    <source>
        <dbReference type="PROSITE" id="PS51650"/>
    </source>
</evidence>
<feature type="compositionally biased region" description="Polar residues" evidence="7">
    <location>
        <begin position="1747"/>
        <end position="1760"/>
    </location>
</feature>
<dbReference type="RefSeq" id="XP_026487147.2">
    <property type="nucleotide sequence ID" value="XM_026631362.2"/>
</dbReference>
<dbReference type="SMART" id="SM00326">
    <property type="entry name" value="SH3"/>
    <property type="match status" value="1"/>
</dbReference>
<evidence type="ECO:0000256" key="7">
    <source>
        <dbReference type="SAM" id="MobiDB-lite"/>
    </source>
</evidence>
<feature type="region of interest" description="Disordered" evidence="7">
    <location>
        <begin position="1712"/>
        <end position="1785"/>
    </location>
</feature>
<evidence type="ECO:0000256" key="5">
    <source>
        <dbReference type="PROSITE-ProRule" id="PRU00192"/>
    </source>
</evidence>
<dbReference type="InterPro" id="IPR042455">
    <property type="entry name" value="DOCK_N_sub1"/>
</dbReference>
<sequence>MTVWRKLDDEDCYAVALYNFNSPSSLHLPLEVGELVHLERETDDWYWGTSLRREAKGAFPKGYVVIRSSNVDRCGETVVASSGGSGVVHDIAVTLREWLKHWKILYTTNDDRFKFMEVSMRALLELRAQAASGALPQDQLRRVARTAVFTIDKGNRTLGMELAVRTMSGQLVDPLTTSTFKLNALHDEANSRIDKNMETTPTSRPTSQTPAARTYTIVVYIKNFVCRMSDTAELSLALHDSGGNKITENVLLKWPPGHLGAAELFTAPSVVFTDLGSDIKKEKIFLVCHVVRIGSMEPQVVEHRRSTLVPTSGSGVGGMRRPFGLASADITQHLAADNSDKEILLPFYPCEKDNNMDTLLKKVIANRELKDKHSQGLWVFLQMVEGDLKQIRQENPHMMVGNTAFARKMGFPEVILPGDARNDLYVTLLGGAFSRGPGKTSERNVELTARVVDRRGAPVPGVISVGAGVPLVNEYTSIVYYHEERPRWNEVFKVCLNIEEFKEAHIVFLCRHRSSNEAKDRAEKYFAMSYLRLMQKDGTTTPDTQHNLAVYKLEHKKCAGSAELEAGGACVALPSLRDELPAGHERGVARGPLALLPRDSLCVATKLCSTKLTQREEILGVLKWSAHHAEGTLRTALTKLLRVPNDELVKFLQDILDALFSILTQVEENTEEYTEQSYAVLVLDCLLQVISLVADHKYQHFQPVLHVYIERSFCDALAYEKLISIMVWTIRSAEQGEVASKRLLQCMKCLESLSRVLVRSWQLRAALGSRATALSSGGVNGTDEPTYCPELQSLLEALVWLMRCGDHALTCQGSALKYLPHAAPHLTKVFPDTQLSKYTVWALEALPLGRLSNQRLHALLELVRGPLGAAPGPRAYLLPHLAATLAALLVAPIELDNHKSRSAGKAARLLGADTASLLDHTQQMQIVELCVETLGEVVSLLARDDVGPVEADRGELARSLLPTVLRIAATMMKERNKEEGTPSDDPLLRKLICVLLDMVRQMSEEQYVVVMKSLDAESSGKANTLVSDALALMMALLQRPVFRPHWADMLHLQHYVMLHALRLLSTTLREQLVSIDDSDPEVVSAVHLTLQDWFNTLGAVASSPPIQLETLPTSRRQRATMLYGDIRRKAATLLADMWFSLEEHKRFFIPHLVGTFLEVSFLRVEEVRNIIIPLFFDMMQTEYKHTSDTEGGAGNMRAFENALIDKLDVLAEAGRGDAAWRASFVSLCGALAGAARLPGGPALVAAAARQLDALLQYRAAPVARRLYLVSGVLRFYEQIERPHMYIRYVHRLAALHAGAAHAPEAGLTLCLHAKLLLWSDEPLPPRLRHPTHPQHDTHFQLKSALYTEAVALLEEGRQWELAVRLARELVRVCDERGAAHGTLAALHEQLARLHRLARAAPRPRPVYFRVRYLGRGFPPHLRHPKGFVYRGNDCDMLHNFKERMLDEWPEAEVLLKLDEPGEDITESDGQYLQINAVTPIIDDIWMNKFGKTGDEQIIRYYEHNNVKKFVFSRPFHRQEDSITDSTDDLSGANEFATRWLERTELEISDTLPGILRWFPVVSTRTYWVCPLEVAVETMEQTNKELKAIIQEAKSPDAPLHPLTMRLQGILDSAVQGGLVHYERAFLTAAYEARRPQHAALLQRLRDHIADQVPLLKHGLDVHASREPVRELHAHLAACFRRVQHHVHQRYGRRMCEFETESISSPEVTLRTNLRDSAEIEPRNPSNRISDISTGNETTPKSKFKLNSAINWTRNSSSGTLTPRHKKRSRKSEVSLQSSGSQWYTSNSANGNIHSAINNAINSAFNPTLCNNAVNSNNSLNNSTVNNNSLSSINTSSNNISSLCDTSASPLRELRQELVCSRPQRSRASLPPSETPSNRDSLGTTDSNQDDEEPPPLPQKQSHRSLELDAENNNQELNLPVRHNYDLVISPRNSYLYQSRRRNTCEKLPPSNEKAPTPPPKKRNQNA</sequence>
<feature type="domain" description="SH3" evidence="8">
    <location>
        <begin position="9"/>
        <end position="69"/>
    </location>
</feature>
<dbReference type="SUPFAM" id="SSF48371">
    <property type="entry name" value="ARM repeat"/>
    <property type="match status" value="1"/>
</dbReference>
<dbReference type="Gene3D" id="2.60.40.150">
    <property type="entry name" value="C2 domain"/>
    <property type="match status" value="1"/>
</dbReference>
<dbReference type="Proteomes" id="UP001652626">
    <property type="component" value="Chromosome 24"/>
</dbReference>
<dbReference type="GO" id="GO:0005085">
    <property type="term" value="F:guanyl-nucleotide exchange factor activity"/>
    <property type="evidence" value="ECO:0007669"/>
    <property type="project" value="InterPro"/>
</dbReference>
<dbReference type="GO" id="GO:0005886">
    <property type="term" value="C:plasma membrane"/>
    <property type="evidence" value="ECO:0007669"/>
    <property type="project" value="TreeGrafter"/>
</dbReference>
<evidence type="ECO:0000313" key="11">
    <source>
        <dbReference type="Proteomes" id="UP001652626"/>
    </source>
</evidence>
<evidence type="ECO:0000256" key="2">
    <source>
        <dbReference type="ARBA" id="ARBA00022443"/>
    </source>
</evidence>
<dbReference type="InterPro" id="IPR026791">
    <property type="entry name" value="DOCK"/>
</dbReference>
<comment type="subcellular location">
    <subcellularLocation>
        <location evidence="1">Cytoplasm</location>
    </subcellularLocation>
</comment>
<evidence type="ECO:0000256" key="3">
    <source>
        <dbReference type="ARBA" id="ARBA00022490"/>
    </source>
</evidence>
<proteinExistence type="inferred from homology"/>
<protein>
    <submittedName>
        <fullName evidence="12">Dedicator of cytokinesis protein 1 isoform X1</fullName>
    </submittedName>
</protein>
<evidence type="ECO:0000256" key="6">
    <source>
        <dbReference type="PROSITE-ProRule" id="PRU00983"/>
    </source>
</evidence>
<dbReference type="OMA" id="LWDNQAF"/>
<evidence type="ECO:0000256" key="1">
    <source>
        <dbReference type="ARBA" id="ARBA00004496"/>
    </source>
</evidence>
<dbReference type="InterPro" id="IPR001452">
    <property type="entry name" value="SH3_domain"/>
</dbReference>
<dbReference type="InterPro" id="IPR027007">
    <property type="entry name" value="C2_DOCK-type_domain"/>
</dbReference>
<dbReference type="GO" id="GO:0016477">
    <property type="term" value="P:cell migration"/>
    <property type="evidence" value="ECO:0007669"/>
    <property type="project" value="TreeGrafter"/>
</dbReference>
<dbReference type="PROSITE" id="PS51650">
    <property type="entry name" value="C2_DOCK"/>
    <property type="match status" value="1"/>
</dbReference>
<feature type="compositionally biased region" description="Polar residues" evidence="7">
    <location>
        <begin position="1874"/>
        <end position="1886"/>
    </location>
</feature>
<dbReference type="InterPro" id="IPR036028">
    <property type="entry name" value="SH3-like_dom_sf"/>
</dbReference>
<dbReference type="Gene3D" id="2.30.30.40">
    <property type="entry name" value="SH3 Domains"/>
    <property type="match status" value="1"/>
</dbReference>
<evidence type="ECO:0000313" key="12">
    <source>
        <dbReference type="RefSeq" id="XP_026487147.2"/>
    </source>
</evidence>
<reference evidence="12" key="1">
    <citation type="submission" date="2025-08" db="UniProtKB">
        <authorList>
            <consortium name="RefSeq"/>
        </authorList>
    </citation>
    <scope>IDENTIFICATION</scope>
    <source>
        <tissue evidence="12">Whole body</tissue>
    </source>
</reference>
<dbReference type="InterPro" id="IPR043161">
    <property type="entry name" value="DOCK_C_lobe_A"/>
</dbReference>
<dbReference type="GO" id="GO:0005737">
    <property type="term" value="C:cytoplasm"/>
    <property type="evidence" value="ECO:0007669"/>
    <property type="project" value="UniProtKB-SubCell"/>
</dbReference>
<feature type="domain" description="DOCKER" evidence="10">
    <location>
        <begin position="1276"/>
        <end position="1695"/>
    </location>
</feature>
<dbReference type="InterPro" id="IPR035892">
    <property type="entry name" value="C2_domain_sf"/>
</dbReference>
<dbReference type="Gene3D" id="1.20.1270.350">
    <property type="entry name" value="Dedicator of cytokinesis N-terminal subdomain"/>
    <property type="match status" value="1"/>
</dbReference>
<feature type="compositionally biased region" description="Basic and acidic residues" evidence="7">
    <location>
        <begin position="1712"/>
        <end position="1721"/>
    </location>
</feature>
<dbReference type="InterPro" id="IPR016024">
    <property type="entry name" value="ARM-type_fold"/>
</dbReference>
<feature type="region of interest" description="Disordered" evidence="7">
    <location>
        <begin position="1859"/>
        <end position="1903"/>
    </location>
</feature>
<name>A0A8B8HRK3_VANTA</name>
<dbReference type="Pfam" id="PF20421">
    <property type="entry name" value="DHR-2_Lobe_C"/>
    <property type="match status" value="1"/>
</dbReference>
<keyword evidence="3" id="KW-0963">Cytoplasm</keyword>
<evidence type="ECO:0000256" key="4">
    <source>
        <dbReference type="ARBA" id="ARBA00022553"/>
    </source>
</evidence>
<dbReference type="Pfam" id="PF07653">
    <property type="entry name" value="SH3_2"/>
    <property type="match status" value="1"/>
</dbReference>
<keyword evidence="11" id="KW-1185">Reference proteome</keyword>
<dbReference type="InterPro" id="IPR027357">
    <property type="entry name" value="DOCKER_dom"/>
</dbReference>
<evidence type="ECO:0000259" key="10">
    <source>
        <dbReference type="PROSITE" id="PS51651"/>
    </source>
</evidence>
<comment type="similarity">
    <text evidence="6">Belongs to the DOCK family.</text>
</comment>
<feature type="region of interest" description="Disordered" evidence="7">
    <location>
        <begin position="1937"/>
        <end position="1966"/>
    </location>
</feature>
<dbReference type="InterPro" id="IPR046770">
    <property type="entry name" value="DOCKER_Lobe_B"/>
</dbReference>
<dbReference type="InterPro" id="IPR056372">
    <property type="entry name" value="TPR_DOCK"/>
</dbReference>
<dbReference type="Gene3D" id="1.25.40.410">
    <property type="match status" value="1"/>
</dbReference>
<dbReference type="PROSITE" id="PS51651">
    <property type="entry name" value="DOCKER"/>
    <property type="match status" value="1"/>
</dbReference>
<dbReference type="GO" id="GO:0031267">
    <property type="term" value="F:small GTPase binding"/>
    <property type="evidence" value="ECO:0007669"/>
    <property type="project" value="TreeGrafter"/>
</dbReference>
<dbReference type="PANTHER" id="PTHR45653">
    <property type="entry name" value="DEDICATOR OF CYTOKINESIS"/>
    <property type="match status" value="1"/>
</dbReference>
<dbReference type="GeneID" id="113394152"/>
<dbReference type="SUPFAM" id="SSF50044">
    <property type="entry name" value="SH3-domain"/>
    <property type="match status" value="1"/>
</dbReference>
<dbReference type="Pfam" id="PF14429">
    <property type="entry name" value="DOCK-C2"/>
    <property type="match status" value="1"/>
</dbReference>
<dbReference type="PANTHER" id="PTHR45653:SF10">
    <property type="entry name" value="MYOBLAST CITY, ISOFORM B"/>
    <property type="match status" value="1"/>
</dbReference>
<dbReference type="Pfam" id="PF20422">
    <property type="entry name" value="DHR-2_Lobe_B"/>
    <property type="match status" value="1"/>
</dbReference>
<gene>
    <name evidence="12" type="primary">LOC113394152</name>
</gene>
<dbReference type="Gene3D" id="1.20.58.740">
    <property type="match status" value="1"/>
</dbReference>
<dbReference type="Pfam" id="PF16172">
    <property type="entry name" value="DOCK_N"/>
    <property type="match status" value="1"/>
</dbReference>
<keyword evidence="4" id="KW-0597">Phosphoprotein</keyword>
<dbReference type="OrthoDB" id="18896at2759"/>
<accession>A0A8B8HRK3</accession>
<feature type="domain" description="C2 DOCK-type" evidence="9">
    <location>
        <begin position="421"/>
        <end position="608"/>
    </location>
</feature>
<dbReference type="InterPro" id="IPR043162">
    <property type="entry name" value="DOCK_C_lobe_C"/>
</dbReference>
<dbReference type="Pfam" id="PF23554">
    <property type="entry name" value="TPR_DOCK"/>
    <property type="match status" value="1"/>
</dbReference>
<feature type="compositionally biased region" description="Polar residues" evidence="7">
    <location>
        <begin position="1723"/>
        <end position="1740"/>
    </location>
</feature>
<evidence type="ECO:0000259" key="8">
    <source>
        <dbReference type="PROSITE" id="PS50002"/>
    </source>
</evidence>